<evidence type="ECO:0000313" key="1">
    <source>
        <dbReference type="EMBL" id="MCF0064526.1"/>
    </source>
</evidence>
<sequence length="212" mass="24720">MLHKDPFVIHPDTFKLIQHIQAIPELKSFYLVGGTSLALQIGHRNSIDIDLFTNIPFETNELIELLRESFKVEVSYQKSTNNLFTFIDNIKTDFIRHDYELIKQPQKEEGITFLGMEDIAAMKVNAIINSGKRMKDFVDIYFLLEYFSLNEIISFFEKKYPHMNPLIALKSLSYFNDIDPEMDPPKLKVKLPFSKIQQRIEQAIISGNKLFP</sequence>
<dbReference type="RefSeq" id="WP_234657457.1">
    <property type="nucleotide sequence ID" value="NZ_CP094997.1"/>
</dbReference>
<dbReference type="GO" id="GO:0016740">
    <property type="term" value="F:transferase activity"/>
    <property type="evidence" value="ECO:0007669"/>
    <property type="project" value="UniProtKB-KW"/>
</dbReference>
<dbReference type="Proteomes" id="UP001139000">
    <property type="component" value="Unassembled WGS sequence"/>
</dbReference>
<evidence type="ECO:0000313" key="2">
    <source>
        <dbReference type="Proteomes" id="UP001139000"/>
    </source>
</evidence>
<dbReference type="InterPro" id="IPR014942">
    <property type="entry name" value="AbiEii"/>
</dbReference>
<organism evidence="1 2">
    <name type="scientific">Dyadobacter chenwenxiniae</name>
    <dbReference type="NCBI Taxonomy" id="2906456"/>
    <lineage>
        <taxon>Bacteria</taxon>
        <taxon>Pseudomonadati</taxon>
        <taxon>Bacteroidota</taxon>
        <taxon>Cytophagia</taxon>
        <taxon>Cytophagales</taxon>
        <taxon>Spirosomataceae</taxon>
        <taxon>Dyadobacter</taxon>
    </lineage>
</organism>
<comment type="caution">
    <text evidence="1">The sequence shown here is derived from an EMBL/GenBank/DDBJ whole genome shotgun (WGS) entry which is preliminary data.</text>
</comment>
<dbReference type="AlphaFoldDB" id="A0A9X1TFN5"/>
<accession>A0A9X1TFN5</accession>
<dbReference type="Pfam" id="PF08843">
    <property type="entry name" value="AbiEii"/>
    <property type="match status" value="1"/>
</dbReference>
<reference evidence="1" key="1">
    <citation type="submission" date="2021-12" db="EMBL/GenBank/DDBJ databases">
        <title>Novel species in genus Dyadobacter.</title>
        <authorList>
            <person name="Ma C."/>
        </authorList>
    </citation>
    <scope>NUCLEOTIDE SEQUENCE</scope>
    <source>
        <strain evidence="1">LJ419</strain>
    </source>
</reference>
<proteinExistence type="predicted"/>
<keyword evidence="1" id="KW-0808">Transferase</keyword>
<keyword evidence="2" id="KW-1185">Reference proteome</keyword>
<protein>
    <submittedName>
        <fullName evidence="1">Nucleotidyl transferase AbiEii/AbiGii toxin family protein</fullName>
    </submittedName>
</protein>
<gene>
    <name evidence="1" type="ORF">LXM26_23655</name>
</gene>
<name>A0A9X1TFN5_9BACT</name>
<dbReference type="EMBL" id="JAJTTC010000007">
    <property type="protein sequence ID" value="MCF0064526.1"/>
    <property type="molecule type" value="Genomic_DNA"/>
</dbReference>